<dbReference type="GO" id="GO:0010124">
    <property type="term" value="P:phenylacetate catabolic process"/>
    <property type="evidence" value="ECO:0007669"/>
    <property type="project" value="InterPro"/>
</dbReference>
<dbReference type="RefSeq" id="WP_072713902.1">
    <property type="nucleotide sequence ID" value="NZ_FRAU01000001.1"/>
</dbReference>
<dbReference type="STRING" id="633813.SAMN04488087_0104"/>
<dbReference type="InterPro" id="IPR029045">
    <property type="entry name" value="ClpP/crotonase-like_dom_sf"/>
</dbReference>
<comment type="similarity">
    <text evidence="1 2">Belongs to the enoyl-CoA hydratase/isomerase family.</text>
</comment>
<keyword evidence="4" id="KW-1185">Reference proteome</keyword>
<evidence type="ECO:0000313" key="4">
    <source>
        <dbReference type="Proteomes" id="UP000185812"/>
    </source>
</evidence>
<name>A0A1M6PAQ2_9BACT</name>
<proteinExistence type="inferred from homology"/>
<dbReference type="Pfam" id="PF00378">
    <property type="entry name" value="ECH_1"/>
    <property type="match status" value="1"/>
</dbReference>
<dbReference type="NCBIfam" id="TIGR02280">
    <property type="entry name" value="PaaB1"/>
    <property type="match status" value="1"/>
</dbReference>
<dbReference type="InterPro" id="IPR001753">
    <property type="entry name" value="Enoyl-CoA_hydra/iso"/>
</dbReference>
<evidence type="ECO:0000256" key="1">
    <source>
        <dbReference type="ARBA" id="ARBA00005254"/>
    </source>
</evidence>
<dbReference type="Gene3D" id="1.10.12.10">
    <property type="entry name" value="Lyase 2-enoyl-coa Hydratase, Chain A, domain 2"/>
    <property type="match status" value="1"/>
</dbReference>
<protein>
    <submittedName>
        <fullName evidence="3">2-(1,2-epoxy-1,2-dihydrophenyl)acetyl-CoA isomerase</fullName>
    </submittedName>
</protein>
<organism evidence="3 4">
    <name type="scientific">Rhodothermus profundi</name>
    <dbReference type="NCBI Taxonomy" id="633813"/>
    <lineage>
        <taxon>Bacteria</taxon>
        <taxon>Pseudomonadati</taxon>
        <taxon>Rhodothermota</taxon>
        <taxon>Rhodothermia</taxon>
        <taxon>Rhodothermales</taxon>
        <taxon>Rhodothermaceae</taxon>
        <taxon>Rhodothermus</taxon>
    </lineage>
</organism>
<dbReference type="Gene3D" id="3.90.226.10">
    <property type="entry name" value="2-enoyl-CoA Hydratase, Chain A, domain 1"/>
    <property type="match status" value="1"/>
</dbReference>
<dbReference type="GO" id="GO:0016853">
    <property type="term" value="F:isomerase activity"/>
    <property type="evidence" value="ECO:0007669"/>
    <property type="project" value="UniProtKB-KW"/>
</dbReference>
<dbReference type="AlphaFoldDB" id="A0A1M6PAQ2"/>
<evidence type="ECO:0000313" key="3">
    <source>
        <dbReference type="EMBL" id="SHK05016.1"/>
    </source>
</evidence>
<dbReference type="PANTHER" id="PTHR43459:SF1">
    <property type="entry name" value="EG:BACN32G11.4 PROTEIN"/>
    <property type="match status" value="1"/>
</dbReference>
<dbReference type="InterPro" id="IPR011968">
    <property type="entry name" value="PaaB1"/>
</dbReference>
<dbReference type="CDD" id="cd06558">
    <property type="entry name" value="crotonase-like"/>
    <property type="match status" value="1"/>
</dbReference>
<gene>
    <name evidence="3" type="ORF">SAMN04488087_0104</name>
</gene>
<evidence type="ECO:0000256" key="2">
    <source>
        <dbReference type="RuleBase" id="RU003707"/>
    </source>
</evidence>
<dbReference type="InterPro" id="IPR014748">
    <property type="entry name" value="Enoyl-CoA_hydra_C"/>
</dbReference>
<dbReference type="PANTHER" id="PTHR43459">
    <property type="entry name" value="ENOYL-COA HYDRATASE"/>
    <property type="match status" value="1"/>
</dbReference>
<dbReference type="SUPFAM" id="SSF52096">
    <property type="entry name" value="ClpP/crotonase"/>
    <property type="match status" value="1"/>
</dbReference>
<accession>A0A1M6PAQ2</accession>
<dbReference type="Proteomes" id="UP000185812">
    <property type="component" value="Unassembled WGS sequence"/>
</dbReference>
<sequence length="263" mass="28269">MDYRFIRYEVTAGVATLTLNRPDVLNSFHRPMADETIHALQQAAQDPAVRAIVLTGAGRAFCAGQDLQAVLPREGEPAPDLGEIVRAQYNPIIRLIRHTEKPFVAAVNGAAAGAGANIALACDFVVAAENAAFIQAFARIGLIPDSGGTFLLPRLVGLARATALMMLGEKLSAAEAHAMGLIYQVCPADRLMDEATALARRLAAMPTRALGMIKRALNHTFTNNLDAQLELEAQLQAEAGRTHDYQEGVAAFLEKRKPNFQGK</sequence>
<reference evidence="4" key="1">
    <citation type="submission" date="2016-11" db="EMBL/GenBank/DDBJ databases">
        <authorList>
            <person name="Varghese N."/>
            <person name="Submissions S."/>
        </authorList>
    </citation>
    <scope>NUCLEOTIDE SEQUENCE [LARGE SCALE GENOMIC DNA]</scope>
    <source>
        <strain evidence="4">DSM 22212</strain>
    </source>
</reference>
<dbReference type="EMBL" id="FRAU01000001">
    <property type="protein sequence ID" value="SHK05016.1"/>
    <property type="molecule type" value="Genomic_DNA"/>
</dbReference>
<dbReference type="PROSITE" id="PS00166">
    <property type="entry name" value="ENOYL_COA_HYDRATASE"/>
    <property type="match status" value="1"/>
</dbReference>
<dbReference type="OrthoDB" id="9775794at2"/>
<keyword evidence="3" id="KW-0413">Isomerase</keyword>
<dbReference type="InterPro" id="IPR018376">
    <property type="entry name" value="Enoyl-CoA_hyd/isom_CS"/>
</dbReference>